<reference evidence="7" key="1">
    <citation type="submission" date="2021-02" db="EMBL/GenBank/DDBJ databases">
        <authorList>
            <person name="Nowell W R."/>
        </authorList>
    </citation>
    <scope>NUCLEOTIDE SEQUENCE</scope>
</reference>
<feature type="non-terminal residue" evidence="7">
    <location>
        <position position="156"/>
    </location>
</feature>
<dbReference type="GO" id="GO:0005929">
    <property type="term" value="C:cilium"/>
    <property type="evidence" value="ECO:0007669"/>
    <property type="project" value="UniProtKB-SubCell"/>
</dbReference>
<evidence type="ECO:0000256" key="2">
    <source>
        <dbReference type="ARBA" id="ARBA00009415"/>
    </source>
</evidence>
<evidence type="ECO:0000313" key="10">
    <source>
        <dbReference type="Proteomes" id="UP000663829"/>
    </source>
</evidence>
<keyword evidence="3" id="KW-0969">Cilium</keyword>
<keyword evidence="4" id="KW-0966">Cell projection</keyword>
<evidence type="ECO:0000313" key="6">
    <source>
        <dbReference type="EMBL" id="CAF0840663.1"/>
    </source>
</evidence>
<comment type="caution">
    <text evidence="7">The sequence shown here is derived from an EMBL/GenBank/DDBJ whole genome shotgun (WGS) entry which is preliminary data.</text>
</comment>
<keyword evidence="5" id="KW-0175">Coiled coil</keyword>
<dbReference type="Pfam" id="PF10498">
    <property type="entry name" value="IFT57"/>
    <property type="match status" value="1"/>
</dbReference>
<proteinExistence type="inferred from homology"/>
<dbReference type="GO" id="GO:0042073">
    <property type="term" value="P:intraciliary transport"/>
    <property type="evidence" value="ECO:0007669"/>
    <property type="project" value="TreeGrafter"/>
</dbReference>
<dbReference type="GO" id="GO:0030992">
    <property type="term" value="C:intraciliary transport particle B"/>
    <property type="evidence" value="ECO:0007669"/>
    <property type="project" value="TreeGrafter"/>
</dbReference>
<gene>
    <name evidence="7" type="ORF">GPM918_LOCUS19023</name>
    <name evidence="6" type="ORF">OVA965_LOCUS6625</name>
    <name evidence="9" type="ORF">SRO942_LOCUS19020</name>
    <name evidence="8" type="ORF">TMI583_LOCUS6621</name>
</gene>
<comment type="subcellular location">
    <subcellularLocation>
        <location evidence="1">Cell projection</location>
        <location evidence="1">Cilium</location>
    </subcellularLocation>
</comment>
<accession>A0A814PJD0</accession>
<organism evidence="7 10">
    <name type="scientific">Didymodactylos carnosus</name>
    <dbReference type="NCBI Taxonomy" id="1234261"/>
    <lineage>
        <taxon>Eukaryota</taxon>
        <taxon>Metazoa</taxon>
        <taxon>Spiralia</taxon>
        <taxon>Gnathifera</taxon>
        <taxon>Rotifera</taxon>
        <taxon>Eurotatoria</taxon>
        <taxon>Bdelloidea</taxon>
        <taxon>Philodinida</taxon>
        <taxon>Philodinidae</taxon>
        <taxon>Didymodactylos</taxon>
    </lineage>
</organism>
<dbReference type="GO" id="GO:0005794">
    <property type="term" value="C:Golgi apparatus"/>
    <property type="evidence" value="ECO:0007669"/>
    <property type="project" value="TreeGrafter"/>
</dbReference>
<dbReference type="GO" id="GO:0005815">
    <property type="term" value="C:microtubule organizing center"/>
    <property type="evidence" value="ECO:0007669"/>
    <property type="project" value="TreeGrafter"/>
</dbReference>
<dbReference type="EMBL" id="CAJOBC010005655">
    <property type="protein sequence ID" value="CAF3871300.1"/>
    <property type="molecule type" value="Genomic_DNA"/>
</dbReference>
<dbReference type="InterPro" id="IPR019530">
    <property type="entry name" value="Intra-flagellar_transport_57"/>
</dbReference>
<keyword evidence="10" id="KW-1185">Reference proteome</keyword>
<comment type="similarity">
    <text evidence="2">Belongs to the IFT57 family.</text>
</comment>
<dbReference type="EMBL" id="CAJOBA010002015">
    <property type="protein sequence ID" value="CAF3625569.1"/>
    <property type="molecule type" value="Genomic_DNA"/>
</dbReference>
<evidence type="ECO:0000313" key="8">
    <source>
        <dbReference type="EMBL" id="CAF3625569.1"/>
    </source>
</evidence>
<sequence length="156" mass="18542">DWRARHEQRLQYRTQIQTFLKDAEITLARFHSDITKSLEKITIREQYINTNIQEHFQDFQRQQDILTQAKLQYRQCSSGITEKSQELQNLMSDLRQIREEMGETTQNATDGGPLVKIKKAIEELTKDINRVEIQIAFLEHTLMQSEVREKGEYNDQ</sequence>
<dbReference type="EMBL" id="CAJNOK010002015">
    <property type="protein sequence ID" value="CAF0840663.1"/>
    <property type="molecule type" value="Genomic_DNA"/>
</dbReference>
<evidence type="ECO:0000256" key="1">
    <source>
        <dbReference type="ARBA" id="ARBA00004138"/>
    </source>
</evidence>
<feature type="coiled-coil region" evidence="5">
    <location>
        <begin position="80"/>
        <end position="141"/>
    </location>
</feature>
<dbReference type="Proteomes" id="UP000663829">
    <property type="component" value="Unassembled WGS sequence"/>
</dbReference>
<evidence type="ECO:0000256" key="4">
    <source>
        <dbReference type="ARBA" id="ARBA00023273"/>
    </source>
</evidence>
<dbReference type="Proteomes" id="UP000682733">
    <property type="component" value="Unassembled WGS sequence"/>
</dbReference>
<dbReference type="EMBL" id="CAJNOQ010005655">
    <property type="protein sequence ID" value="CAF1106644.1"/>
    <property type="molecule type" value="Genomic_DNA"/>
</dbReference>
<dbReference type="OrthoDB" id="423881at2759"/>
<dbReference type="PANTHER" id="PTHR16011">
    <property type="entry name" value="IFT57/HIPPI"/>
    <property type="match status" value="1"/>
</dbReference>
<evidence type="ECO:0000313" key="9">
    <source>
        <dbReference type="EMBL" id="CAF3871300.1"/>
    </source>
</evidence>
<name>A0A814PJD0_9BILA</name>
<dbReference type="Proteomes" id="UP000681722">
    <property type="component" value="Unassembled WGS sequence"/>
</dbReference>
<protein>
    <submittedName>
        <fullName evidence="7">Uncharacterized protein</fullName>
    </submittedName>
</protein>
<evidence type="ECO:0000256" key="3">
    <source>
        <dbReference type="ARBA" id="ARBA00023069"/>
    </source>
</evidence>
<evidence type="ECO:0000313" key="7">
    <source>
        <dbReference type="EMBL" id="CAF1106644.1"/>
    </source>
</evidence>
<dbReference type="Proteomes" id="UP000677228">
    <property type="component" value="Unassembled WGS sequence"/>
</dbReference>
<evidence type="ECO:0000256" key="5">
    <source>
        <dbReference type="SAM" id="Coils"/>
    </source>
</evidence>
<dbReference type="AlphaFoldDB" id="A0A814PJD0"/>
<dbReference type="PANTHER" id="PTHR16011:SF0">
    <property type="entry name" value="INTRAFLAGELLAR TRANSPORT PROTEIN 57 HOMOLOG"/>
    <property type="match status" value="1"/>
</dbReference>
<dbReference type="GO" id="GO:1905515">
    <property type="term" value="P:non-motile cilium assembly"/>
    <property type="evidence" value="ECO:0007669"/>
    <property type="project" value="TreeGrafter"/>
</dbReference>